<organism evidence="4 5">
    <name type="scientific">Sphingomonas donggukensis</name>
    <dbReference type="NCBI Taxonomy" id="2949093"/>
    <lineage>
        <taxon>Bacteria</taxon>
        <taxon>Pseudomonadati</taxon>
        <taxon>Pseudomonadota</taxon>
        <taxon>Alphaproteobacteria</taxon>
        <taxon>Sphingomonadales</taxon>
        <taxon>Sphingomonadaceae</taxon>
        <taxon>Sphingomonas</taxon>
    </lineage>
</organism>
<dbReference type="RefSeq" id="WP_250754853.1">
    <property type="nucleotide sequence ID" value="NZ_CP098401.1"/>
</dbReference>
<keyword evidence="3" id="KW-0812">Transmembrane</keyword>
<feature type="transmembrane region" description="Helical" evidence="3">
    <location>
        <begin position="38"/>
        <end position="61"/>
    </location>
</feature>
<evidence type="ECO:0000256" key="2">
    <source>
        <dbReference type="RuleBase" id="RU003750"/>
    </source>
</evidence>
<dbReference type="PROSITE" id="PS00379">
    <property type="entry name" value="CDP_ALCOHOL_P_TRANSF"/>
    <property type="match status" value="1"/>
</dbReference>
<dbReference type="Proteomes" id="UP001055580">
    <property type="component" value="Chromosome"/>
</dbReference>
<dbReference type="Gene3D" id="1.20.120.1760">
    <property type="match status" value="1"/>
</dbReference>
<dbReference type="InterPro" id="IPR043130">
    <property type="entry name" value="CDP-OH_PTrfase_TM_dom"/>
</dbReference>
<dbReference type="InterPro" id="IPR048254">
    <property type="entry name" value="CDP_ALCOHOL_P_TRANSF_CS"/>
</dbReference>
<keyword evidence="1 2" id="KW-0808">Transferase</keyword>
<name>A0ABY4TX69_9SPHN</name>
<gene>
    <name evidence="4" type="ORF">M9980_08405</name>
</gene>
<keyword evidence="3" id="KW-1133">Transmembrane helix</keyword>
<evidence type="ECO:0000313" key="5">
    <source>
        <dbReference type="Proteomes" id="UP001055580"/>
    </source>
</evidence>
<reference evidence="4" key="1">
    <citation type="submission" date="2022-05" db="EMBL/GenBank/DDBJ databases">
        <title>Sphingomonas sp. strain RMG20 Genome sequencing and assembly.</title>
        <authorList>
            <person name="Kim I."/>
        </authorList>
    </citation>
    <scope>NUCLEOTIDE SEQUENCE</scope>
    <source>
        <strain evidence="4">RMG20</strain>
    </source>
</reference>
<protein>
    <submittedName>
        <fullName evidence="4">CDP-alcohol phosphatidyltransferase family protein</fullName>
    </submittedName>
</protein>
<sequence length="289" mass="30883">MDAPTRPGRPPELQDWLNARVYHPLSWRLARILAPTRVTPNMVSVFGCLLLVAATAAYAGLPWPVSVALGFACHLAWHVVDGADGDLARMTGRTSPLGEMIDGASDYLGHVILYVVLTLQLADTIGSGPAWALALTAGASHAVQTNHAESQKRVYLWWAYGVPWMKQTPGAAAARGGLLGWLTRLYLGVALAMNRSADAVDAAFARASGDPARTERMRAAVRQRAGALLATSKLVGPNPRAFILAAAMLVADVRWFLLAEIVVLNLLLIASMLRQRSQNHALAEALAAA</sequence>
<keyword evidence="3" id="KW-0472">Membrane</keyword>
<dbReference type="EMBL" id="CP098401">
    <property type="protein sequence ID" value="URW76997.1"/>
    <property type="molecule type" value="Genomic_DNA"/>
</dbReference>
<proteinExistence type="inferred from homology"/>
<dbReference type="Pfam" id="PF01066">
    <property type="entry name" value="CDP-OH_P_transf"/>
    <property type="match status" value="1"/>
</dbReference>
<comment type="similarity">
    <text evidence="2">Belongs to the CDP-alcohol phosphatidyltransferase class-I family.</text>
</comment>
<evidence type="ECO:0000256" key="3">
    <source>
        <dbReference type="SAM" id="Phobius"/>
    </source>
</evidence>
<evidence type="ECO:0000256" key="1">
    <source>
        <dbReference type="ARBA" id="ARBA00022679"/>
    </source>
</evidence>
<dbReference type="InterPro" id="IPR000462">
    <property type="entry name" value="CDP-OH_P_trans"/>
</dbReference>
<accession>A0ABY4TX69</accession>
<evidence type="ECO:0000313" key="4">
    <source>
        <dbReference type="EMBL" id="URW76997.1"/>
    </source>
</evidence>
<feature type="transmembrane region" description="Helical" evidence="3">
    <location>
        <begin position="241"/>
        <end position="268"/>
    </location>
</feature>
<keyword evidence="5" id="KW-1185">Reference proteome</keyword>